<gene>
    <name evidence="2" type="ORF">BM221_009926</name>
</gene>
<name>A0A2N6NA41_BEABA</name>
<dbReference type="Proteomes" id="UP000235728">
    <property type="component" value="Unassembled WGS sequence"/>
</dbReference>
<keyword evidence="1" id="KW-0472">Membrane</keyword>
<dbReference type="AlphaFoldDB" id="A0A2N6NA41"/>
<evidence type="ECO:0000256" key="1">
    <source>
        <dbReference type="SAM" id="Phobius"/>
    </source>
</evidence>
<dbReference type="OMA" id="LNAHMED"/>
<feature type="transmembrane region" description="Helical" evidence="1">
    <location>
        <begin position="44"/>
        <end position="64"/>
    </location>
</feature>
<keyword evidence="1" id="KW-0812">Transmembrane</keyword>
<organism evidence="2 3">
    <name type="scientific">Beauveria bassiana</name>
    <name type="common">White muscardine disease fungus</name>
    <name type="synonym">Tritirachium shiotae</name>
    <dbReference type="NCBI Taxonomy" id="176275"/>
    <lineage>
        <taxon>Eukaryota</taxon>
        <taxon>Fungi</taxon>
        <taxon>Dikarya</taxon>
        <taxon>Ascomycota</taxon>
        <taxon>Pezizomycotina</taxon>
        <taxon>Sordariomycetes</taxon>
        <taxon>Hypocreomycetidae</taxon>
        <taxon>Hypocreales</taxon>
        <taxon>Cordycipitaceae</taxon>
        <taxon>Beauveria</taxon>
    </lineage>
</organism>
<comment type="caution">
    <text evidence="2">The sequence shown here is derived from an EMBL/GenBank/DDBJ whole genome shotgun (WGS) entry which is preliminary data.</text>
</comment>
<feature type="transmembrane region" description="Helical" evidence="1">
    <location>
        <begin position="12"/>
        <end position="32"/>
    </location>
</feature>
<keyword evidence="1" id="KW-1133">Transmembrane helix</keyword>
<protein>
    <submittedName>
        <fullName evidence="2">Uncharacterized protein</fullName>
    </submittedName>
</protein>
<accession>A0A2N6NA41</accession>
<dbReference type="EMBL" id="MRVG01000014">
    <property type="protein sequence ID" value="PMB64133.1"/>
    <property type="molecule type" value="Genomic_DNA"/>
</dbReference>
<evidence type="ECO:0000313" key="2">
    <source>
        <dbReference type="EMBL" id="PMB64133.1"/>
    </source>
</evidence>
<dbReference type="PANTHER" id="PTHR37471">
    <property type="entry name" value="UNNAMED PRODUCT"/>
    <property type="match status" value="1"/>
</dbReference>
<proteinExistence type="predicted"/>
<sequence length="178" mass="20766">MIGTSLWDYIFIRACIFFLHLIAPVSIIYTLVNVLVGLPFQLPQALQVWLALEASFYLAVYLPYRKYLQKAARHPALPCREDRRKLFKRCHETIPDPVQYLRKWFRGAAEAEIKRENVKDFFRWAFLNTGEIESVDEDELEDSALFGYLPRTPSQCLFQLSLPCRIPHILAPAAYVED</sequence>
<dbReference type="PANTHER" id="PTHR37471:SF1">
    <property type="entry name" value="AB HYDROLASE-1 DOMAIN-CONTAINING PROTEIN"/>
    <property type="match status" value="1"/>
</dbReference>
<evidence type="ECO:0000313" key="3">
    <source>
        <dbReference type="Proteomes" id="UP000235728"/>
    </source>
</evidence>
<reference evidence="2 3" key="1">
    <citation type="journal article" date="2016" name="Appl. Microbiol. Biotechnol.">
        <title>Characterization of T-DNA insertion mutants with decreased virulence in the entomopathogenic fungus Beauveria bassiana JEF-007.</title>
        <authorList>
            <person name="Kim S."/>
            <person name="Lee S.J."/>
            <person name="Nai Y.S."/>
            <person name="Yu J.S."/>
            <person name="Lee M.R."/>
            <person name="Yang Y.T."/>
            <person name="Kim J.S."/>
        </authorList>
    </citation>
    <scope>NUCLEOTIDE SEQUENCE [LARGE SCALE GENOMIC DNA]</scope>
    <source>
        <strain evidence="2 3">JEF-007</strain>
    </source>
</reference>